<keyword evidence="1" id="KW-0812">Transmembrane</keyword>
<dbReference type="Proteomes" id="UP001482620">
    <property type="component" value="Unassembled WGS sequence"/>
</dbReference>
<keyword evidence="1" id="KW-0472">Membrane</keyword>
<proteinExistence type="predicted"/>
<evidence type="ECO:0000256" key="1">
    <source>
        <dbReference type="SAM" id="Phobius"/>
    </source>
</evidence>
<comment type="caution">
    <text evidence="2">The sequence shown here is derived from an EMBL/GenBank/DDBJ whole genome shotgun (WGS) entry which is preliminary data.</text>
</comment>
<keyword evidence="3" id="KW-1185">Reference proteome</keyword>
<feature type="transmembrane region" description="Helical" evidence="1">
    <location>
        <begin position="52"/>
        <end position="70"/>
    </location>
</feature>
<evidence type="ECO:0000313" key="2">
    <source>
        <dbReference type="EMBL" id="MEQ2220458.1"/>
    </source>
</evidence>
<accession>A0ABV0SIR6</accession>
<evidence type="ECO:0000313" key="3">
    <source>
        <dbReference type="Proteomes" id="UP001482620"/>
    </source>
</evidence>
<name>A0ABV0SIR6_9TELE</name>
<reference evidence="2 3" key="1">
    <citation type="submission" date="2021-06" db="EMBL/GenBank/DDBJ databases">
        <authorList>
            <person name="Palmer J.M."/>
        </authorList>
    </citation>
    <scope>NUCLEOTIDE SEQUENCE [LARGE SCALE GENOMIC DNA]</scope>
    <source>
        <strain evidence="3">if_2019</strain>
        <tissue evidence="2">Muscle</tissue>
    </source>
</reference>
<dbReference type="EMBL" id="JAHRIQ010000336">
    <property type="protein sequence ID" value="MEQ2220458.1"/>
    <property type="molecule type" value="Genomic_DNA"/>
</dbReference>
<protein>
    <submittedName>
        <fullName evidence="2">Uncharacterized protein</fullName>
    </submittedName>
</protein>
<gene>
    <name evidence="2" type="ORF">ILYODFUR_005673</name>
</gene>
<organism evidence="2 3">
    <name type="scientific">Ilyodon furcidens</name>
    <name type="common">goldbreast splitfin</name>
    <dbReference type="NCBI Taxonomy" id="33524"/>
    <lineage>
        <taxon>Eukaryota</taxon>
        <taxon>Metazoa</taxon>
        <taxon>Chordata</taxon>
        <taxon>Craniata</taxon>
        <taxon>Vertebrata</taxon>
        <taxon>Euteleostomi</taxon>
        <taxon>Actinopterygii</taxon>
        <taxon>Neopterygii</taxon>
        <taxon>Teleostei</taxon>
        <taxon>Neoteleostei</taxon>
        <taxon>Acanthomorphata</taxon>
        <taxon>Ovalentaria</taxon>
        <taxon>Atherinomorphae</taxon>
        <taxon>Cyprinodontiformes</taxon>
        <taxon>Goodeidae</taxon>
        <taxon>Ilyodon</taxon>
    </lineage>
</organism>
<sequence>MREGALVVLLMRDAATAQRPISLRLLYLLHITADIKQEILLYKFLHFQIKPFGFFVFIFSFFFSSGGNVFPRLSSPKGFPSASDYLWLELVSCQPSGPLLAFESPVGLGKEGGPGQE</sequence>
<keyword evidence="1" id="KW-1133">Transmembrane helix</keyword>